<name>A0A0D2C225_9EURO</name>
<evidence type="ECO:0000256" key="3">
    <source>
        <dbReference type="ARBA" id="ARBA00022833"/>
    </source>
</evidence>
<dbReference type="GO" id="GO:0005634">
    <property type="term" value="C:nucleus"/>
    <property type="evidence" value="ECO:0007669"/>
    <property type="project" value="UniProtKB-SubCell"/>
</dbReference>
<evidence type="ECO:0000256" key="1">
    <source>
        <dbReference type="ARBA" id="ARBA00004123"/>
    </source>
</evidence>
<reference evidence="10 11" key="1">
    <citation type="submission" date="2015-01" db="EMBL/GenBank/DDBJ databases">
        <title>The Genome Sequence of Exophiala xenobiotica CBS118157.</title>
        <authorList>
            <consortium name="The Broad Institute Genomics Platform"/>
            <person name="Cuomo C."/>
            <person name="de Hoog S."/>
            <person name="Gorbushina A."/>
            <person name="Stielow B."/>
            <person name="Teixiera M."/>
            <person name="Abouelleil A."/>
            <person name="Chapman S.B."/>
            <person name="Priest M."/>
            <person name="Young S.K."/>
            <person name="Wortman J."/>
            <person name="Nusbaum C."/>
            <person name="Birren B."/>
        </authorList>
    </citation>
    <scope>NUCLEOTIDE SEQUENCE [LARGE SCALE GENOMIC DNA]</scope>
    <source>
        <strain evidence="10 11">CBS 118157</strain>
    </source>
</reference>
<dbReference type="GO" id="GO:0008270">
    <property type="term" value="F:zinc ion binding"/>
    <property type="evidence" value="ECO:0007669"/>
    <property type="project" value="InterPro"/>
</dbReference>
<dbReference type="OrthoDB" id="189997at2759"/>
<evidence type="ECO:0000256" key="7">
    <source>
        <dbReference type="ARBA" id="ARBA00023242"/>
    </source>
</evidence>
<feature type="compositionally biased region" description="Polar residues" evidence="8">
    <location>
        <begin position="16"/>
        <end position="50"/>
    </location>
</feature>
<dbReference type="AlphaFoldDB" id="A0A0D2C225"/>
<organism evidence="10 11">
    <name type="scientific">Exophiala xenobiotica</name>
    <dbReference type="NCBI Taxonomy" id="348802"/>
    <lineage>
        <taxon>Eukaryota</taxon>
        <taxon>Fungi</taxon>
        <taxon>Dikarya</taxon>
        <taxon>Ascomycota</taxon>
        <taxon>Pezizomycotina</taxon>
        <taxon>Eurotiomycetes</taxon>
        <taxon>Chaetothyriomycetidae</taxon>
        <taxon>Chaetothyriales</taxon>
        <taxon>Herpotrichiellaceae</taxon>
        <taxon>Exophiala</taxon>
    </lineage>
</organism>
<evidence type="ECO:0000259" key="9">
    <source>
        <dbReference type="SMART" id="SM00906"/>
    </source>
</evidence>
<keyword evidence="2" id="KW-0479">Metal-binding</keyword>
<dbReference type="RefSeq" id="XP_013319430.1">
    <property type="nucleotide sequence ID" value="XM_013463976.1"/>
</dbReference>
<dbReference type="GO" id="GO:0000981">
    <property type="term" value="F:DNA-binding transcription factor activity, RNA polymerase II-specific"/>
    <property type="evidence" value="ECO:0007669"/>
    <property type="project" value="TreeGrafter"/>
</dbReference>
<protein>
    <recommendedName>
        <fullName evidence="9">Xylanolytic transcriptional activator regulatory domain-containing protein</fullName>
    </recommendedName>
</protein>
<evidence type="ECO:0000256" key="5">
    <source>
        <dbReference type="ARBA" id="ARBA00023125"/>
    </source>
</evidence>
<dbReference type="InterPro" id="IPR007219">
    <property type="entry name" value="XnlR_reg_dom"/>
</dbReference>
<evidence type="ECO:0000313" key="10">
    <source>
        <dbReference type="EMBL" id="KIW58846.1"/>
    </source>
</evidence>
<dbReference type="GO" id="GO:0043565">
    <property type="term" value="F:sequence-specific DNA binding"/>
    <property type="evidence" value="ECO:0007669"/>
    <property type="project" value="TreeGrafter"/>
</dbReference>
<keyword evidence="4" id="KW-0805">Transcription regulation</keyword>
<feature type="region of interest" description="Disordered" evidence="8">
    <location>
        <begin position="1"/>
        <end position="50"/>
    </location>
</feature>
<evidence type="ECO:0000256" key="4">
    <source>
        <dbReference type="ARBA" id="ARBA00023015"/>
    </source>
</evidence>
<dbReference type="GO" id="GO:0045944">
    <property type="term" value="P:positive regulation of transcription by RNA polymerase II"/>
    <property type="evidence" value="ECO:0007669"/>
    <property type="project" value="TreeGrafter"/>
</dbReference>
<dbReference type="SMART" id="SM00906">
    <property type="entry name" value="Fungal_trans"/>
    <property type="match status" value="1"/>
</dbReference>
<dbReference type="PANTHER" id="PTHR47782">
    <property type="entry name" value="ZN(II)2CYS6 TRANSCRIPTION FACTOR (EUROFUNG)-RELATED"/>
    <property type="match status" value="1"/>
</dbReference>
<proteinExistence type="predicted"/>
<dbReference type="GO" id="GO:0006351">
    <property type="term" value="P:DNA-templated transcription"/>
    <property type="evidence" value="ECO:0007669"/>
    <property type="project" value="InterPro"/>
</dbReference>
<keyword evidence="6" id="KW-0804">Transcription</keyword>
<dbReference type="PANTHER" id="PTHR47782:SF1">
    <property type="entry name" value="PYRIMIDINE PATHWAY REGULATORY PROTEIN 1"/>
    <property type="match status" value="1"/>
</dbReference>
<accession>A0A0D2C225</accession>
<sequence length="491" mass="55061">MTKDGLHPPKGRPRNTAPSHTWNPISGQYSTQSNEASSADLSMEESPSNSQLPILHATEFEELFNDIYNGGHSANSPYSLFILDIVLAIGKRLTNSRGLFKSTFRTSNAQKRPPSTGDGGENYYTAATSHLERLLSSLNSRRDYLACLSELQVVLLISTLALMMPVASGLWYTVGVAVRLSVDLGLHRDGECFSERQSESTPAVDLCPAEWSPIRTKDLKRRLWWCVYSLDRILCTCTERPFGIADEVISTRFPSLCEESAITTMGITADASGRRAGSKLIAQHFFRYRRLQVVQNREARDMWGLGDPHGSPSDAMPPLLSFLHSATSYKEWRTNKAQSLLKWCESAPTQQETGVAFDVLFCLNYWQALMMLYRQRVDLPGTFQKRFATTQAIICRGPMHDDQKSGYEDEHLILAEAGQHVIRLYRQLQQRGLLCYPYLATNHSAALILAFRERPVEDRWRRDRSSYSNGLLGPGGSNGTLLTGKALLRSP</sequence>
<keyword evidence="7" id="KW-0539">Nucleus</keyword>
<dbReference type="EMBL" id="KN847318">
    <property type="protein sequence ID" value="KIW58846.1"/>
    <property type="molecule type" value="Genomic_DNA"/>
</dbReference>
<dbReference type="Pfam" id="PF04082">
    <property type="entry name" value="Fungal_trans"/>
    <property type="match status" value="1"/>
</dbReference>
<feature type="domain" description="Xylanolytic transcriptional activator regulatory" evidence="9">
    <location>
        <begin position="170"/>
        <end position="260"/>
    </location>
</feature>
<dbReference type="Proteomes" id="UP000054342">
    <property type="component" value="Unassembled WGS sequence"/>
</dbReference>
<evidence type="ECO:0000313" key="11">
    <source>
        <dbReference type="Proteomes" id="UP000054342"/>
    </source>
</evidence>
<dbReference type="CDD" id="cd12148">
    <property type="entry name" value="fungal_TF_MHR"/>
    <property type="match status" value="1"/>
</dbReference>
<dbReference type="HOGENOM" id="CLU_555512_0_0_1"/>
<evidence type="ECO:0000256" key="2">
    <source>
        <dbReference type="ARBA" id="ARBA00022723"/>
    </source>
</evidence>
<keyword evidence="3" id="KW-0862">Zinc</keyword>
<dbReference type="GeneID" id="25325247"/>
<dbReference type="InterPro" id="IPR052202">
    <property type="entry name" value="Yeast_MetPath_Reg"/>
</dbReference>
<dbReference type="STRING" id="348802.A0A0D2C225"/>
<keyword evidence="11" id="KW-1185">Reference proteome</keyword>
<evidence type="ECO:0000256" key="6">
    <source>
        <dbReference type="ARBA" id="ARBA00023163"/>
    </source>
</evidence>
<keyword evidence="5" id="KW-0238">DNA-binding</keyword>
<evidence type="ECO:0000256" key="8">
    <source>
        <dbReference type="SAM" id="MobiDB-lite"/>
    </source>
</evidence>
<comment type="subcellular location">
    <subcellularLocation>
        <location evidence="1">Nucleus</location>
    </subcellularLocation>
</comment>
<gene>
    <name evidence="10" type="ORF">PV05_03339</name>
</gene>